<comment type="caution">
    <text evidence="3">The sequence shown here is derived from an EMBL/GenBank/DDBJ whole genome shotgun (WGS) entry which is preliminary data.</text>
</comment>
<protein>
    <submittedName>
        <fullName evidence="3">Alpha/beta hydrolase family protein</fullName>
    </submittedName>
</protein>
<reference evidence="3 4" key="1">
    <citation type="journal article" date="2019" name="Int. J. Syst. Evol. Microbiol.">
        <title>The Global Catalogue of Microorganisms (GCM) 10K type strain sequencing project: providing services to taxonomists for standard genome sequencing and annotation.</title>
        <authorList>
            <consortium name="The Broad Institute Genomics Platform"/>
            <consortium name="The Broad Institute Genome Sequencing Center for Infectious Disease"/>
            <person name="Wu L."/>
            <person name="Ma J."/>
        </authorList>
    </citation>
    <scope>NUCLEOTIDE SEQUENCE [LARGE SCALE GENOMIC DNA]</scope>
    <source>
        <strain evidence="3 4">JCM 3325</strain>
    </source>
</reference>
<feature type="domain" description="DUF1023" evidence="2">
    <location>
        <begin position="90"/>
        <end position="264"/>
    </location>
</feature>
<keyword evidence="1" id="KW-0732">Signal</keyword>
<keyword evidence="4" id="KW-1185">Reference proteome</keyword>
<dbReference type="Pfam" id="PF06259">
    <property type="entry name" value="Abhydrolase_8"/>
    <property type="match status" value="1"/>
</dbReference>
<gene>
    <name evidence="3" type="ORF">GCM10010191_25040</name>
</gene>
<accession>A0ABN3IUD4</accession>
<feature type="chain" id="PRO_5047122435" evidence="1">
    <location>
        <begin position="23"/>
        <end position="318"/>
    </location>
</feature>
<dbReference type="RefSeq" id="WP_344588984.1">
    <property type="nucleotide sequence ID" value="NZ_BAAARW010000011.1"/>
</dbReference>
<evidence type="ECO:0000313" key="3">
    <source>
        <dbReference type="EMBL" id="GAA2414122.1"/>
    </source>
</evidence>
<dbReference type="Proteomes" id="UP001501231">
    <property type="component" value="Unassembled WGS sequence"/>
</dbReference>
<dbReference type="Gene3D" id="3.40.50.1820">
    <property type="entry name" value="alpha/beta hydrolase"/>
    <property type="match status" value="1"/>
</dbReference>
<evidence type="ECO:0000259" key="2">
    <source>
        <dbReference type="Pfam" id="PF06259"/>
    </source>
</evidence>
<dbReference type="InterPro" id="IPR029058">
    <property type="entry name" value="AB_hydrolase_fold"/>
</dbReference>
<feature type="signal peptide" evidence="1">
    <location>
        <begin position="1"/>
        <end position="22"/>
    </location>
</feature>
<keyword evidence="3" id="KW-0378">Hydrolase</keyword>
<dbReference type="EMBL" id="BAAARW010000011">
    <property type="protein sequence ID" value="GAA2414122.1"/>
    <property type="molecule type" value="Genomic_DNA"/>
</dbReference>
<evidence type="ECO:0000313" key="4">
    <source>
        <dbReference type="Proteomes" id="UP001501231"/>
    </source>
</evidence>
<proteinExistence type="predicted"/>
<dbReference type="InterPro" id="IPR010427">
    <property type="entry name" value="DUF1023"/>
</dbReference>
<dbReference type="SUPFAM" id="SSF53474">
    <property type="entry name" value="alpha/beta-Hydrolases"/>
    <property type="match status" value="1"/>
</dbReference>
<evidence type="ECO:0000256" key="1">
    <source>
        <dbReference type="SAM" id="SignalP"/>
    </source>
</evidence>
<sequence length="318" mass="33094">MRTVHRRTVATLMAMAAVATTAAVPGRPEPYAAPGAVPALSGASSLAARFAAAEREIRRAYADAARAEDRGRVKALSGLLAPGRRFLSFDARGHGRAVEVLGDLARADRVAVVVPGADGLLTNFDSWKWAGGGARSLRQEAGRVAPGTRLAVVAWLGYDSPSTRSPAVLTDGRAADAARELNRFVTGVHRVNGRAGVALLCHSYGSVVCGKAAPELARRRLPVDEVALYGSPGVAAPTAAAMKSRARVWAGRSSGDWTRFVPKVRIAGIGLGHDPVAPSFGALRFDAGSGPHSAYLRPGSRSLGNLTLIALGRDAQVK</sequence>
<dbReference type="GO" id="GO:0016787">
    <property type="term" value="F:hydrolase activity"/>
    <property type="evidence" value="ECO:0007669"/>
    <property type="project" value="UniProtKB-KW"/>
</dbReference>
<organism evidence="3 4">
    <name type="scientific">Actinomadura vinacea</name>
    <dbReference type="NCBI Taxonomy" id="115336"/>
    <lineage>
        <taxon>Bacteria</taxon>
        <taxon>Bacillati</taxon>
        <taxon>Actinomycetota</taxon>
        <taxon>Actinomycetes</taxon>
        <taxon>Streptosporangiales</taxon>
        <taxon>Thermomonosporaceae</taxon>
        <taxon>Actinomadura</taxon>
    </lineage>
</organism>
<name>A0ABN3IUD4_9ACTN</name>